<dbReference type="InterPro" id="IPR036388">
    <property type="entry name" value="WH-like_DNA-bd_sf"/>
</dbReference>
<evidence type="ECO:0000259" key="7">
    <source>
        <dbReference type="PROSITE" id="PS50949"/>
    </source>
</evidence>
<keyword evidence="5" id="KW-0804">Transcription</keyword>
<dbReference type="PRINTS" id="PR00035">
    <property type="entry name" value="HTHGNTR"/>
</dbReference>
<dbReference type="GO" id="GO:0003677">
    <property type="term" value="F:DNA binding"/>
    <property type="evidence" value="ECO:0007669"/>
    <property type="project" value="UniProtKB-KW"/>
</dbReference>
<dbReference type="InterPro" id="IPR015421">
    <property type="entry name" value="PyrdxlP-dep_Trfase_major"/>
</dbReference>
<comment type="similarity">
    <text evidence="1">In the C-terminal section; belongs to the class-I pyridoxal-phosphate-dependent aminotransferase family.</text>
</comment>
<dbReference type="InterPro" id="IPR051446">
    <property type="entry name" value="HTH_trans_reg/aminotransferase"/>
</dbReference>
<keyword evidence="8" id="KW-0808">Transferase</keyword>
<dbReference type="Gene3D" id="1.10.10.10">
    <property type="entry name" value="Winged helix-like DNA-binding domain superfamily/Winged helix DNA-binding domain"/>
    <property type="match status" value="1"/>
</dbReference>
<feature type="compositionally biased region" description="Polar residues" evidence="6">
    <location>
        <begin position="106"/>
        <end position="117"/>
    </location>
</feature>
<dbReference type="AlphaFoldDB" id="A0A4R4Z9D4"/>
<keyword evidence="2" id="KW-0663">Pyridoxal phosphate</keyword>
<gene>
    <name evidence="8" type="ORF">E1263_27620</name>
</gene>
<dbReference type="Pfam" id="PF00392">
    <property type="entry name" value="GntR"/>
    <property type="match status" value="1"/>
</dbReference>
<dbReference type="EMBL" id="SMKX01000097">
    <property type="protein sequence ID" value="TDD53864.1"/>
    <property type="molecule type" value="Genomic_DNA"/>
</dbReference>
<dbReference type="Proteomes" id="UP000295124">
    <property type="component" value="Unassembled WGS sequence"/>
</dbReference>
<dbReference type="Gene3D" id="3.40.640.10">
    <property type="entry name" value="Type I PLP-dependent aspartate aminotransferase-like (Major domain)"/>
    <property type="match status" value="1"/>
</dbReference>
<protein>
    <submittedName>
        <fullName evidence="8">PLP-dependent aminotransferase family protein</fullName>
    </submittedName>
</protein>
<dbReference type="InterPro" id="IPR036390">
    <property type="entry name" value="WH_DNA-bd_sf"/>
</dbReference>
<comment type="caution">
    <text evidence="8">The sequence shown here is derived from an EMBL/GenBank/DDBJ whole genome shotgun (WGS) entry which is preliminary data.</text>
</comment>
<dbReference type="SUPFAM" id="SSF46785">
    <property type="entry name" value="Winged helix' DNA-binding domain"/>
    <property type="match status" value="1"/>
</dbReference>
<dbReference type="OrthoDB" id="594134at2"/>
<keyword evidence="3" id="KW-0805">Transcription regulation</keyword>
<evidence type="ECO:0000256" key="4">
    <source>
        <dbReference type="ARBA" id="ARBA00023125"/>
    </source>
</evidence>
<accession>A0A4R4Z9D4</accession>
<keyword evidence="8" id="KW-0032">Aminotransferase</keyword>
<dbReference type="InterPro" id="IPR015424">
    <property type="entry name" value="PyrdxlP-dep_Trfase"/>
</dbReference>
<evidence type="ECO:0000256" key="5">
    <source>
        <dbReference type="ARBA" id="ARBA00023163"/>
    </source>
</evidence>
<organism evidence="8 9">
    <name type="scientific">Kribbella antibiotica</name>
    <dbReference type="NCBI Taxonomy" id="190195"/>
    <lineage>
        <taxon>Bacteria</taxon>
        <taxon>Bacillati</taxon>
        <taxon>Actinomycetota</taxon>
        <taxon>Actinomycetes</taxon>
        <taxon>Propionibacteriales</taxon>
        <taxon>Kribbellaceae</taxon>
        <taxon>Kribbella</taxon>
    </lineage>
</organism>
<dbReference type="PANTHER" id="PTHR46577:SF1">
    <property type="entry name" value="HTH-TYPE TRANSCRIPTIONAL REGULATORY PROTEIN GABR"/>
    <property type="match status" value="1"/>
</dbReference>
<dbReference type="CDD" id="cd00609">
    <property type="entry name" value="AAT_like"/>
    <property type="match status" value="1"/>
</dbReference>
<evidence type="ECO:0000313" key="8">
    <source>
        <dbReference type="EMBL" id="TDD53864.1"/>
    </source>
</evidence>
<evidence type="ECO:0000256" key="2">
    <source>
        <dbReference type="ARBA" id="ARBA00022898"/>
    </source>
</evidence>
<evidence type="ECO:0000313" key="9">
    <source>
        <dbReference type="Proteomes" id="UP000295124"/>
    </source>
</evidence>
<feature type="domain" description="HTH gntR-type" evidence="7">
    <location>
        <begin position="29"/>
        <end position="97"/>
    </location>
</feature>
<dbReference type="InterPro" id="IPR000524">
    <property type="entry name" value="Tscrpt_reg_HTH_GntR"/>
</dbReference>
<dbReference type="SUPFAM" id="SSF53383">
    <property type="entry name" value="PLP-dependent transferases"/>
    <property type="match status" value="1"/>
</dbReference>
<feature type="region of interest" description="Disordered" evidence="6">
    <location>
        <begin position="91"/>
        <end position="117"/>
    </location>
</feature>
<dbReference type="GO" id="GO:0030170">
    <property type="term" value="F:pyridoxal phosphate binding"/>
    <property type="evidence" value="ECO:0007669"/>
    <property type="project" value="InterPro"/>
</dbReference>
<dbReference type="InterPro" id="IPR004839">
    <property type="entry name" value="Aminotransferase_I/II_large"/>
</dbReference>
<proteinExistence type="inferred from homology"/>
<dbReference type="SMART" id="SM00345">
    <property type="entry name" value="HTH_GNTR"/>
    <property type="match status" value="1"/>
</dbReference>
<keyword evidence="9" id="KW-1185">Reference proteome</keyword>
<dbReference type="CDD" id="cd07377">
    <property type="entry name" value="WHTH_GntR"/>
    <property type="match status" value="1"/>
</dbReference>
<dbReference type="PANTHER" id="PTHR46577">
    <property type="entry name" value="HTH-TYPE TRANSCRIPTIONAL REGULATORY PROTEIN GABR"/>
    <property type="match status" value="1"/>
</dbReference>
<dbReference type="PROSITE" id="PS50949">
    <property type="entry name" value="HTH_GNTR"/>
    <property type="match status" value="1"/>
</dbReference>
<reference evidence="8 9" key="1">
    <citation type="submission" date="2019-03" db="EMBL/GenBank/DDBJ databases">
        <title>Draft genome sequences of novel Actinobacteria.</title>
        <authorList>
            <person name="Sahin N."/>
            <person name="Ay H."/>
            <person name="Saygin H."/>
        </authorList>
    </citation>
    <scope>NUCLEOTIDE SEQUENCE [LARGE SCALE GENOMIC DNA]</scope>
    <source>
        <strain evidence="8 9">JCM 13523</strain>
    </source>
</reference>
<evidence type="ECO:0000256" key="3">
    <source>
        <dbReference type="ARBA" id="ARBA00023015"/>
    </source>
</evidence>
<sequence length="470" mass="49927">MTSARNTSRVAPSSKASFGVDLHLELRGRGLRAGLTDALRDAVRSGRLTQGTLLPSSRSLAADLGIARNTVVKAYSALVAEGWLSTQQGSGTRVAHNAAPRRASGKTVSRPTHNLRSGQPDVSAFPRALWLRAARKAITQAPDEALGYCDPLGRIELRAALAEYLARARGVHATVDRVIVCSGVAHGLMLLAQVLRTRGVGAIAVESYGLHIHRGLLAAAGLHTPALAIDENGARTGELAEMPGVGAVLLTAAHHFPTGVELRADRRAAAVDWARSTGGLIIEDDYDGEFRYDGQSVGALQELAPDQTIYLGTASKSLAPGLRLGWMVVPEALAQDIERAKGEVDWMSSTLEQLILAEFLSSGGYDRHVRTMRLQYRRRRDQLVAALAARAPGIRVTGLAAGLHAVVEVPRGTEESALQAATRFGVTTDGIDLFRHADVPPDRDALIIGYATPSRSAWAGALDALCRALA</sequence>
<dbReference type="GO" id="GO:0003700">
    <property type="term" value="F:DNA-binding transcription factor activity"/>
    <property type="evidence" value="ECO:0007669"/>
    <property type="project" value="InterPro"/>
</dbReference>
<evidence type="ECO:0000256" key="6">
    <source>
        <dbReference type="SAM" id="MobiDB-lite"/>
    </source>
</evidence>
<evidence type="ECO:0000256" key="1">
    <source>
        <dbReference type="ARBA" id="ARBA00005384"/>
    </source>
</evidence>
<dbReference type="RefSeq" id="WP_132172498.1">
    <property type="nucleotide sequence ID" value="NZ_SMKX01000097.1"/>
</dbReference>
<keyword evidence="4" id="KW-0238">DNA-binding</keyword>
<dbReference type="Pfam" id="PF00155">
    <property type="entry name" value="Aminotran_1_2"/>
    <property type="match status" value="1"/>
</dbReference>
<dbReference type="GO" id="GO:0008483">
    <property type="term" value="F:transaminase activity"/>
    <property type="evidence" value="ECO:0007669"/>
    <property type="project" value="UniProtKB-KW"/>
</dbReference>
<name>A0A4R4Z9D4_9ACTN</name>